<keyword evidence="3 6" id="KW-0175">Coiled coil</keyword>
<accession>A0A158P7U1</accession>
<evidence type="ECO:0000313" key="9">
    <source>
        <dbReference type="WBParaSite" id="ACAC_0000315101-mRNA-1"/>
    </source>
</evidence>
<protein>
    <submittedName>
        <fullName evidence="9">C2-C2_1 domain-containing protein</fullName>
    </submittedName>
</protein>
<dbReference type="STRING" id="6313.A0A158P7U1"/>
<comment type="similarity">
    <text evidence="2">Belongs to the RPGRIP1 family.</text>
</comment>
<sequence>MAAARELSRPKRLNTRLRSSVLERKAKNDAFVEREKFDELQKENQLLALKFVLKISYDPIALNGFQLKTVKHQILTYTTPSARPATASVMTITSPISPIWDASNDLILTASSEILTKLSSSIDNIQDPGERVKSTPLKRISENTLRDKAGYIRLNRLVREKSSQIAEMQYEIDRLNRLLADLRSQLEQKSSIVRKLEVELRNARETTENVQYLSKVELITKQLAVIEAENEVLKEANERLVKQSLSIEFDESTKEQIELKKQISLLEEKIKDSEHRRLQVEQILRAEKKKHKNDNDILQRLYQDVAAILESHDIQHDKTDFDTSIDSAEQIARWKKMYAALYDELEKLRNMLLIQHDINQKQCTEIKLLQEGMECSKKKYESKLKEMRDNMMEKQKRILLLEEQIRSIAYGKQEWTTAAAPAEKKEEFSTDLSITLTEIRLADEFIAAIGTCPAYFLSLEFFDFELQTTPILTKPTATLDFTTIYNNGITIELYSPRSSSYILLAAAVVNLKPLLQKKAKSRVVGELKMISVDSGSTVANLKYELNATDELERCITSYQVQEEYNSNDFKAAEAALKVLPIEIPQHGDDFEEMTVIVNRCTGLDNLKQGEMEVCVIYEFFSFSPYFTNTVTSSKTAEFNSKREWSVPVEALHSYLTETEITFFLFENRPENIEERDGVLAMLSLPLAPLVENKPIKGTFEMIKADGSDCGVFLDVNVMWKHGLIRPVSKPHLLESAILQKEVVPLDGYLPTPTPGCEKGKANALVDVVDSTLAPATGDLAHVWESLWLYFTSCVDMKREWTK</sequence>
<dbReference type="InterPro" id="IPR035892">
    <property type="entry name" value="C2_domain_sf"/>
</dbReference>
<dbReference type="PANTHER" id="PTHR14240:SF1">
    <property type="entry name" value="PROTEIN FANTOM-RELATED"/>
    <property type="match status" value="1"/>
</dbReference>
<dbReference type="InterPro" id="IPR021656">
    <property type="entry name" value="C2-C2_1"/>
</dbReference>
<dbReference type="SUPFAM" id="SSF49562">
    <property type="entry name" value="C2 domain (Calcium/lipid-binding domain, CaLB)"/>
    <property type="match status" value="2"/>
</dbReference>
<dbReference type="GO" id="GO:1905515">
    <property type="term" value="P:non-motile cilium assembly"/>
    <property type="evidence" value="ECO:0007669"/>
    <property type="project" value="TreeGrafter"/>
</dbReference>
<dbReference type="GO" id="GO:0035869">
    <property type="term" value="C:ciliary transition zone"/>
    <property type="evidence" value="ECO:0007669"/>
    <property type="project" value="TreeGrafter"/>
</dbReference>
<feature type="coiled-coil region" evidence="6">
    <location>
        <begin position="158"/>
        <end position="276"/>
    </location>
</feature>
<dbReference type="Pfam" id="PF11618">
    <property type="entry name" value="C2-C2_1"/>
    <property type="match status" value="1"/>
</dbReference>
<organism evidence="8 9">
    <name type="scientific">Angiostrongylus cantonensis</name>
    <name type="common">Rat lungworm</name>
    <dbReference type="NCBI Taxonomy" id="6313"/>
    <lineage>
        <taxon>Eukaryota</taxon>
        <taxon>Metazoa</taxon>
        <taxon>Ecdysozoa</taxon>
        <taxon>Nematoda</taxon>
        <taxon>Chromadorea</taxon>
        <taxon>Rhabditida</taxon>
        <taxon>Rhabditina</taxon>
        <taxon>Rhabditomorpha</taxon>
        <taxon>Strongyloidea</taxon>
        <taxon>Metastrongylidae</taxon>
        <taxon>Angiostrongylus</taxon>
    </lineage>
</organism>
<dbReference type="InterPro" id="IPR031139">
    <property type="entry name" value="RPGRIP1_fam"/>
</dbReference>
<dbReference type="GO" id="GO:0005856">
    <property type="term" value="C:cytoskeleton"/>
    <property type="evidence" value="ECO:0007669"/>
    <property type="project" value="UniProtKB-ARBA"/>
</dbReference>
<keyword evidence="8" id="KW-1185">Reference proteome</keyword>
<feature type="domain" description="RPGR-interacting protein 1 first C2" evidence="7">
    <location>
        <begin position="432"/>
        <end position="545"/>
    </location>
</feature>
<dbReference type="PANTHER" id="PTHR14240">
    <property type="entry name" value="RETINITIS PIGMENTOSA GTPASE REGULATOR-INTERACTING PROTEIN"/>
    <property type="match status" value="1"/>
</dbReference>
<dbReference type="WBParaSite" id="ACAC_0000315101-mRNA-1">
    <property type="protein sequence ID" value="ACAC_0000315101-mRNA-1"/>
    <property type="gene ID" value="ACAC_0000315101"/>
</dbReference>
<dbReference type="Gene3D" id="2.60.40.150">
    <property type="entry name" value="C2 domain"/>
    <property type="match status" value="2"/>
</dbReference>
<keyword evidence="4" id="KW-0969">Cilium</keyword>
<feature type="coiled-coil region" evidence="6">
    <location>
        <begin position="331"/>
        <end position="404"/>
    </location>
</feature>
<evidence type="ECO:0000256" key="6">
    <source>
        <dbReference type="SAM" id="Coils"/>
    </source>
</evidence>
<proteinExistence type="inferred from homology"/>
<reference evidence="8" key="1">
    <citation type="submission" date="2012-09" db="EMBL/GenBank/DDBJ databases">
        <authorList>
            <person name="Martin A.A."/>
        </authorList>
    </citation>
    <scope>NUCLEOTIDE SEQUENCE</scope>
</reference>
<evidence type="ECO:0000256" key="3">
    <source>
        <dbReference type="ARBA" id="ARBA00023054"/>
    </source>
</evidence>
<evidence type="ECO:0000256" key="2">
    <source>
        <dbReference type="ARBA" id="ARBA00006042"/>
    </source>
</evidence>
<comment type="subcellular location">
    <subcellularLocation>
        <location evidence="1">Cell projection</location>
        <location evidence="1">Cilium</location>
    </subcellularLocation>
</comment>
<evidence type="ECO:0000256" key="4">
    <source>
        <dbReference type="ARBA" id="ARBA00023069"/>
    </source>
</evidence>
<evidence type="ECO:0000259" key="7">
    <source>
        <dbReference type="Pfam" id="PF11618"/>
    </source>
</evidence>
<evidence type="ECO:0000256" key="5">
    <source>
        <dbReference type="ARBA" id="ARBA00023273"/>
    </source>
</evidence>
<name>A0A158P7U1_ANGCA</name>
<dbReference type="AlphaFoldDB" id="A0A158P7U1"/>
<reference evidence="9" key="2">
    <citation type="submission" date="2016-04" db="UniProtKB">
        <authorList>
            <consortium name="WormBaseParasite"/>
        </authorList>
    </citation>
    <scope>IDENTIFICATION</scope>
</reference>
<dbReference type="Proteomes" id="UP000035642">
    <property type="component" value="Unassembled WGS sequence"/>
</dbReference>
<evidence type="ECO:0000256" key="1">
    <source>
        <dbReference type="ARBA" id="ARBA00004138"/>
    </source>
</evidence>
<evidence type="ECO:0000313" key="8">
    <source>
        <dbReference type="Proteomes" id="UP000035642"/>
    </source>
</evidence>
<keyword evidence="5" id="KW-0966">Cell projection</keyword>